<proteinExistence type="inferred from homology"/>
<accession>A0A5N3P7I7</accession>
<dbReference type="GO" id="GO:1901982">
    <property type="term" value="F:maltose binding"/>
    <property type="evidence" value="ECO:0007669"/>
    <property type="project" value="TreeGrafter"/>
</dbReference>
<dbReference type="GO" id="GO:0042956">
    <property type="term" value="P:maltodextrin transmembrane transport"/>
    <property type="evidence" value="ECO:0007669"/>
    <property type="project" value="TreeGrafter"/>
</dbReference>
<dbReference type="CDD" id="cd14750">
    <property type="entry name" value="PBP2_TMBP"/>
    <property type="match status" value="1"/>
</dbReference>
<dbReference type="SUPFAM" id="SSF53850">
    <property type="entry name" value="Periplasmic binding protein-like II"/>
    <property type="match status" value="1"/>
</dbReference>
<dbReference type="EMBL" id="VCMV01000029">
    <property type="protein sequence ID" value="KAB0265708.1"/>
    <property type="molecule type" value="Genomic_DNA"/>
</dbReference>
<evidence type="ECO:0000256" key="5">
    <source>
        <dbReference type="SAM" id="SignalP"/>
    </source>
</evidence>
<sequence>MSRRFASLALLIGLAAPTSAYAVEISISCSALGQEYEICKQGVDAWSKKTGNTAKIVSTPNSATERLALYQQLLAAGAGDIDVFQIDVVWSGMLSQHFQDLTAKAQGVIDQHFPTMIETSRVKGKLVAMPWFADAGLLYYRKDLLQKHNRPVPQTWSDLTETARTVQAAERQGGSRDLWGFVWQGRAYEGLTVNALEWVSSHNGGTIVDEKGEITINNPKAAAALKTAAGWVGTITPEGVLNYTEEESRGVFQAGNAVFMRNWPYAWALAQGPESAIKDKVGIAPLPKGGADGRNAGTLGGQLLAVSRYSKNAEAATDLVMYLTSADEQKRRAIAGSFNPTIPTLFKDAEITKANPFMGDLLTVFTNAVARPAAATGDNYNKVSTEFFDTVHQVLSKRAEPEQALSRLDRDLKRIKRSGWQ</sequence>
<reference evidence="6 7" key="1">
    <citation type="journal article" date="2019" name="Microorganisms">
        <title>Genome Insights into the Novel Species Microvirga brassicacearum, a Rapeseed Endophyte with Biotechnological Potential.</title>
        <authorList>
            <person name="Jimenez-Gomez A."/>
            <person name="Saati-Santamaria Z."/>
            <person name="Igual J.M."/>
            <person name="Rivas R."/>
            <person name="Mateos P.F."/>
            <person name="Garcia-Fraile P."/>
        </authorList>
    </citation>
    <scope>NUCLEOTIDE SEQUENCE [LARGE SCALE GENOMIC DNA]</scope>
    <source>
        <strain evidence="6 7">CDVBN77</strain>
    </source>
</reference>
<dbReference type="PANTHER" id="PTHR30061:SF50">
    <property type="entry name" value="MALTOSE_MALTODEXTRIN-BINDING PERIPLASMIC PROTEIN"/>
    <property type="match status" value="1"/>
</dbReference>
<evidence type="ECO:0000313" key="6">
    <source>
        <dbReference type="EMBL" id="KAB0265708.1"/>
    </source>
</evidence>
<keyword evidence="7" id="KW-1185">Reference proteome</keyword>
<keyword evidence="4" id="KW-0574">Periplasm</keyword>
<feature type="signal peptide" evidence="5">
    <location>
        <begin position="1"/>
        <end position="22"/>
    </location>
</feature>
<protein>
    <submittedName>
        <fullName evidence="6">ABC transporter substrate-binding protein</fullName>
    </submittedName>
</protein>
<dbReference type="GO" id="GO:0015768">
    <property type="term" value="P:maltose transport"/>
    <property type="evidence" value="ECO:0007669"/>
    <property type="project" value="TreeGrafter"/>
</dbReference>
<dbReference type="Proteomes" id="UP000325684">
    <property type="component" value="Unassembled WGS sequence"/>
</dbReference>
<gene>
    <name evidence="6" type="ORF">FEZ63_16970</name>
</gene>
<evidence type="ECO:0000256" key="2">
    <source>
        <dbReference type="ARBA" id="ARBA00022448"/>
    </source>
</evidence>
<name>A0A5N3P7I7_9HYPH</name>
<dbReference type="GO" id="GO:0055052">
    <property type="term" value="C:ATP-binding cassette (ABC) transporter complex, substrate-binding subunit-containing"/>
    <property type="evidence" value="ECO:0007669"/>
    <property type="project" value="TreeGrafter"/>
</dbReference>
<dbReference type="Pfam" id="PF01547">
    <property type="entry name" value="SBP_bac_1"/>
    <property type="match status" value="1"/>
</dbReference>
<feature type="chain" id="PRO_5024319284" evidence="5">
    <location>
        <begin position="23"/>
        <end position="421"/>
    </location>
</feature>
<evidence type="ECO:0000256" key="3">
    <source>
        <dbReference type="ARBA" id="ARBA00022729"/>
    </source>
</evidence>
<organism evidence="6 7">
    <name type="scientific">Microvirga brassicacearum</name>
    <dbReference type="NCBI Taxonomy" id="2580413"/>
    <lineage>
        <taxon>Bacteria</taxon>
        <taxon>Pseudomonadati</taxon>
        <taxon>Pseudomonadota</taxon>
        <taxon>Alphaproteobacteria</taxon>
        <taxon>Hyphomicrobiales</taxon>
        <taxon>Methylobacteriaceae</taxon>
        <taxon>Microvirga</taxon>
    </lineage>
</organism>
<dbReference type="InterPro" id="IPR006059">
    <property type="entry name" value="SBP"/>
</dbReference>
<keyword evidence="2" id="KW-0813">Transport</keyword>
<dbReference type="PANTHER" id="PTHR30061">
    <property type="entry name" value="MALTOSE-BINDING PERIPLASMIC PROTEIN"/>
    <property type="match status" value="1"/>
</dbReference>
<dbReference type="Gene3D" id="3.40.190.10">
    <property type="entry name" value="Periplasmic binding protein-like II"/>
    <property type="match status" value="2"/>
</dbReference>
<dbReference type="AlphaFoldDB" id="A0A5N3P7I7"/>
<dbReference type="RefSeq" id="WP_150946643.1">
    <property type="nucleotide sequence ID" value="NZ_VCMV01000029.1"/>
</dbReference>
<evidence type="ECO:0000256" key="4">
    <source>
        <dbReference type="ARBA" id="ARBA00022764"/>
    </source>
</evidence>
<keyword evidence="3 5" id="KW-0732">Signal</keyword>
<dbReference type="OrthoDB" id="9808332at2"/>
<evidence type="ECO:0000256" key="1">
    <source>
        <dbReference type="ARBA" id="ARBA00008520"/>
    </source>
</evidence>
<comment type="similarity">
    <text evidence="1">Belongs to the bacterial solute-binding protein 1 family.</text>
</comment>
<comment type="caution">
    <text evidence="6">The sequence shown here is derived from an EMBL/GenBank/DDBJ whole genome shotgun (WGS) entry which is preliminary data.</text>
</comment>
<evidence type="ECO:0000313" key="7">
    <source>
        <dbReference type="Proteomes" id="UP000325684"/>
    </source>
</evidence>